<evidence type="ECO:0000313" key="5">
    <source>
        <dbReference type="Proteomes" id="UP001307889"/>
    </source>
</evidence>
<proteinExistence type="predicted"/>
<dbReference type="PANTHER" id="PTHR34615">
    <property type="entry name" value="PX DOMAIN-CONTAINING PROTEIN"/>
    <property type="match status" value="1"/>
</dbReference>
<evidence type="ECO:0000313" key="4">
    <source>
        <dbReference type="EMBL" id="BET00689.1"/>
    </source>
</evidence>
<dbReference type="PANTHER" id="PTHR34615:SF1">
    <property type="entry name" value="PX DOMAIN-CONTAINING PROTEIN"/>
    <property type="match status" value="1"/>
</dbReference>
<keyword evidence="5" id="KW-1185">Reference proteome</keyword>
<name>A0ABN7B8V7_9HEMI</name>
<feature type="domain" description="DDE Tnp4" evidence="3">
    <location>
        <begin position="187"/>
        <end position="343"/>
    </location>
</feature>
<evidence type="ECO:0000256" key="1">
    <source>
        <dbReference type="ARBA" id="ARBA00001968"/>
    </source>
</evidence>
<dbReference type="EMBL" id="AP028920">
    <property type="protein sequence ID" value="BET00689.1"/>
    <property type="molecule type" value="Genomic_DNA"/>
</dbReference>
<evidence type="ECO:0000259" key="3">
    <source>
        <dbReference type="Pfam" id="PF13359"/>
    </source>
</evidence>
<protein>
    <recommendedName>
        <fullName evidence="3">DDE Tnp4 domain-containing protein</fullName>
    </recommendedName>
</protein>
<gene>
    <name evidence="4" type="ORF">NTJ_13505</name>
</gene>
<sequence length="373" mass="42475">MESLEEAKELLECGLISEEEFSWALEWFVSNCEAEDGESNEPGPSRRQPRRRAEFYGKFDLDKFTDEDVRLNFRFRREDIAVLQKTLLIPDEISIPGRGYRVQGKTALSILLRRLAYPNRLSDLERLFGLSGPALSTICTYLTKILMDRFGHLLDSLPAYINAGKLQYFAKAIHEKGAPLENCWGFIDGTARQMCRPSVDQENYFSGHKRYHCLKYQGILTPDGIIVSLKGSFPGRRHDAGIWVETRMEHTLRELCAAVGTKYVLYGDPAYPISDVLISPFVASSTAQNAAHFNEMMASVRQAVEWGFGKVTREFAFVDFSKNQKLLLQDLEGMYKLATILTNCHSILYGSQTASYFRVHPPALQEYLQPARR</sequence>
<accession>A0ABN7B8V7</accession>
<dbReference type="InterPro" id="IPR027806">
    <property type="entry name" value="HARBI1_dom"/>
</dbReference>
<comment type="cofactor">
    <cofactor evidence="1">
        <name>a divalent metal cation</name>
        <dbReference type="ChEBI" id="CHEBI:60240"/>
    </cofactor>
</comment>
<evidence type="ECO:0000256" key="2">
    <source>
        <dbReference type="ARBA" id="ARBA00022723"/>
    </source>
</evidence>
<reference evidence="4 5" key="1">
    <citation type="submission" date="2023-09" db="EMBL/GenBank/DDBJ databases">
        <title>Nesidiocoris tenuis whole genome shotgun sequence.</title>
        <authorList>
            <person name="Shibata T."/>
            <person name="Shimoda M."/>
            <person name="Kobayashi T."/>
            <person name="Uehara T."/>
        </authorList>
    </citation>
    <scope>NUCLEOTIDE SEQUENCE [LARGE SCALE GENOMIC DNA]</scope>
    <source>
        <strain evidence="4 5">Japan</strain>
    </source>
</reference>
<keyword evidence="2" id="KW-0479">Metal-binding</keyword>
<dbReference type="Pfam" id="PF13359">
    <property type="entry name" value="DDE_Tnp_4"/>
    <property type="match status" value="1"/>
</dbReference>
<organism evidence="4 5">
    <name type="scientific">Nesidiocoris tenuis</name>
    <dbReference type="NCBI Taxonomy" id="355587"/>
    <lineage>
        <taxon>Eukaryota</taxon>
        <taxon>Metazoa</taxon>
        <taxon>Ecdysozoa</taxon>
        <taxon>Arthropoda</taxon>
        <taxon>Hexapoda</taxon>
        <taxon>Insecta</taxon>
        <taxon>Pterygota</taxon>
        <taxon>Neoptera</taxon>
        <taxon>Paraneoptera</taxon>
        <taxon>Hemiptera</taxon>
        <taxon>Heteroptera</taxon>
        <taxon>Panheteroptera</taxon>
        <taxon>Cimicomorpha</taxon>
        <taxon>Miridae</taxon>
        <taxon>Dicyphina</taxon>
        <taxon>Nesidiocoris</taxon>
    </lineage>
</organism>
<dbReference type="Proteomes" id="UP001307889">
    <property type="component" value="Chromosome 12"/>
</dbReference>